<dbReference type="PANTHER" id="PTHR19308">
    <property type="entry name" value="PHOSPHATIDYLCHOLINE TRANSFER PROTEIN"/>
    <property type="match status" value="1"/>
</dbReference>
<evidence type="ECO:0000256" key="1">
    <source>
        <dbReference type="SAM" id="MobiDB-lite"/>
    </source>
</evidence>
<dbReference type="Gene3D" id="3.30.530.20">
    <property type="match status" value="1"/>
</dbReference>
<feature type="domain" description="START" evidence="2">
    <location>
        <begin position="39"/>
        <end position="211"/>
    </location>
</feature>
<dbReference type="SUPFAM" id="SSF55961">
    <property type="entry name" value="Bet v1-like"/>
    <property type="match status" value="1"/>
</dbReference>
<dbReference type="InterPro" id="IPR023393">
    <property type="entry name" value="START-like_dom_sf"/>
</dbReference>
<feature type="region of interest" description="Disordered" evidence="1">
    <location>
        <begin position="26"/>
        <end position="49"/>
    </location>
</feature>
<name>A0A1K0G1M7_9BASI</name>
<sequence>MTFDIPSSTRQDSYLPIPPAYEEALQKAKAQFEAQNDPAKESDWEDAGEREDVKLFKKTNPENAYDVPIVKGVTIVENATPSQVLAVIQQPGMRKKWDSRFDAANQLERYGPQKYLFYTYMKSPSYFVWARDIVGVQENIVTDNGDRIVVIQTSVDDKQYVDEDGSYSKSRTRAALEVSAWDITKQGNNTKLEYVVKIHLNGSLPTSVVSAVATDTPMCVGCVRDVYYQVGHLPYDSAQDEGEKSAGKSILVYSEFEDGDGTEATSGEKRWTIWYQATGAETIKIRYDNQRLYTSLNVAVEGDAKDDVKASIDKEAGIVTVDVGEGATGKQFSLVFTP</sequence>
<dbReference type="PROSITE" id="PS50848">
    <property type="entry name" value="START"/>
    <property type="match status" value="1"/>
</dbReference>
<keyword evidence="6" id="KW-1185">Reference proteome</keyword>
<protein>
    <recommendedName>
        <fullName evidence="2">START domain-containing protein</fullName>
    </recommendedName>
</protein>
<reference evidence="4" key="3">
    <citation type="submission" date="2018-08" db="EMBL/GenBank/DDBJ databases">
        <authorList>
            <person name="Guldener U."/>
        </authorList>
    </citation>
    <scope>NUCLEOTIDE SEQUENCE</scope>
    <source>
        <strain evidence="4">UB2</strain>
    </source>
</reference>
<evidence type="ECO:0000313" key="5">
    <source>
        <dbReference type="Proteomes" id="UP000179920"/>
    </source>
</evidence>
<gene>
    <name evidence="4" type="ORF">UBRO2_01608</name>
    <name evidence="3" type="ORF">UBRO_02672</name>
</gene>
<dbReference type="Pfam" id="PF01852">
    <property type="entry name" value="START"/>
    <property type="match status" value="1"/>
</dbReference>
<evidence type="ECO:0000313" key="4">
    <source>
        <dbReference type="EMBL" id="SYW76985.1"/>
    </source>
</evidence>
<reference evidence="3" key="1">
    <citation type="submission" date="2016-04" db="EMBL/GenBank/DDBJ databases">
        <authorList>
            <person name="Evans L.H."/>
            <person name="Alamgir A."/>
            <person name="Owens N."/>
            <person name="Weber N.D."/>
            <person name="Virtaneva K."/>
            <person name="Barbian K."/>
            <person name="Babar A."/>
            <person name="Rosenke K."/>
        </authorList>
    </citation>
    <scope>NUCLEOTIDE SEQUENCE</scope>
    <source>
        <strain evidence="3">UB2112</strain>
    </source>
</reference>
<dbReference type="InterPro" id="IPR051213">
    <property type="entry name" value="START_lipid_transfer"/>
</dbReference>
<dbReference type="EMBL" id="ULHB01000022">
    <property type="protein sequence ID" value="SYW76985.1"/>
    <property type="molecule type" value="Genomic_DNA"/>
</dbReference>
<reference evidence="5" key="2">
    <citation type="submission" date="2016-04" db="EMBL/GenBank/DDBJ databases">
        <authorList>
            <person name="Guldener U."/>
            <person name="Guldener U."/>
        </authorList>
    </citation>
    <scope>NUCLEOTIDE SEQUENCE [LARGE SCALE GENOMIC DNA]</scope>
    <source>
        <strain evidence="5">UB2112</strain>
    </source>
</reference>
<dbReference type="AlphaFoldDB" id="A0A1K0G1M7"/>
<dbReference type="OrthoDB" id="196858at2759"/>
<dbReference type="GO" id="GO:0008289">
    <property type="term" value="F:lipid binding"/>
    <property type="evidence" value="ECO:0007669"/>
    <property type="project" value="InterPro"/>
</dbReference>
<evidence type="ECO:0000313" key="6">
    <source>
        <dbReference type="Proteomes" id="UP000658997"/>
    </source>
</evidence>
<dbReference type="GO" id="GO:0005737">
    <property type="term" value="C:cytoplasm"/>
    <property type="evidence" value="ECO:0007669"/>
    <property type="project" value="UniProtKB-ARBA"/>
</dbReference>
<dbReference type="PANTHER" id="PTHR19308:SF14">
    <property type="entry name" value="START DOMAIN-CONTAINING PROTEIN"/>
    <property type="match status" value="1"/>
</dbReference>
<dbReference type="Proteomes" id="UP000179920">
    <property type="component" value="Chromosome IV"/>
</dbReference>
<evidence type="ECO:0000313" key="3">
    <source>
        <dbReference type="EMBL" id="SAM80975.1"/>
    </source>
</evidence>
<dbReference type="InterPro" id="IPR002913">
    <property type="entry name" value="START_lipid-bd_dom"/>
</dbReference>
<dbReference type="EMBL" id="LT558120">
    <property type="protein sequence ID" value="SAM80975.1"/>
    <property type="molecule type" value="Genomic_DNA"/>
</dbReference>
<evidence type="ECO:0000259" key="2">
    <source>
        <dbReference type="PROSITE" id="PS50848"/>
    </source>
</evidence>
<dbReference type="CDD" id="cd00177">
    <property type="entry name" value="START"/>
    <property type="match status" value="1"/>
</dbReference>
<accession>A0A1K0G1M7</accession>
<proteinExistence type="predicted"/>
<organism evidence="3 5">
    <name type="scientific">Ustilago bromivora</name>
    <dbReference type="NCBI Taxonomy" id="307758"/>
    <lineage>
        <taxon>Eukaryota</taxon>
        <taxon>Fungi</taxon>
        <taxon>Dikarya</taxon>
        <taxon>Basidiomycota</taxon>
        <taxon>Ustilaginomycotina</taxon>
        <taxon>Ustilaginomycetes</taxon>
        <taxon>Ustilaginales</taxon>
        <taxon>Ustilaginaceae</taxon>
        <taxon>Ustilago</taxon>
    </lineage>
</organism>
<dbReference type="Proteomes" id="UP000658997">
    <property type="component" value="Unassembled WGS sequence"/>
</dbReference>